<dbReference type="EMBL" id="UINC01183676">
    <property type="protein sequence ID" value="SVD94546.1"/>
    <property type="molecule type" value="Genomic_DNA"/>
</dbReference>
<name>A0A382ZG87_9ZZZZ</name>
<dbReference type="InterPro" id="IPR029044">
    <property type="entry name" value="Nucleotide-diphossugar_trans"/>
</dbReference>
<evidence type="ECO:0000313" key="2">
    <source>
        <dbReference type="EMBL" id="SVD94546.1"/>
    </source>
</evidence>
<dbReference type="Gene3D" id="3.90.550.10">
    <property type="entry name" value="Spore Coat Polysaccharide Biosynthesis Protein SpsA, Chain A"/>
    <property type="match status" value="1"/>
</dbReference>
<dbReference type="GO" id="GO:0016779">
    <property type="term" value="F:nucleotidyltransferase activity"/>
    <property type="evidence" value="ECO:0007669"/>
    <property type="project" value="UniProtKB-ARBA"/>
</dbReference>
<feature type="domain" description="MobA-like NTP transferase" evidence="1">
    <location>
        <begin position="21"/>
        <end position="68"/>
    </location>
</feature>
<organism evidence="2">
    <name type="scientific">marine metagenome</name>
    <dbReference type="NCBI Taxonomy" id="408172"/>
    <lineage>
        <taxon>unclassified sequences</taxon>
        <taxon>metagenomes</taxon>
        <taxon>ecological metagenomes</taxon>
    </lineage>
</organism>
<accession>A0A382ZG87</accession>
<feature type="non-terminal residue" evidence="2">
    <location>
        <position position="73"/>
    </location>
</feature>
<evidence type="ECO:0000259" key="1">
    <source>
        <dbReference type="Pfam" id="PF12804"/>
    </source>
</evidence>
<dbReference type="SUPFAM" id="SSF53448">
    <property type="entry name" value="Nucleotide-diphospho-sugar transferases"/>
    <property type="match status" value="1"/>
</dbReference>
<reference evidence="2" key="1">
    <citation type="submission" date="2018-05" db="EMBL/GenBank/DDBJ databases">
        <authorList>
            <person name="Lanie J.A."/>
            <person name="Ng W.-L."/>
            <person name="Kazmierczak K.M."/>
            <person name="Andrzejewski T.M."/>
            <person name="Davidsen T.M."/>
            <person name="Wayne K.J."/>
            <person name="Tettelin H."/>
            <person name="Glass J.I."/>
            <person name="Rusch D."/>
            <person name="Podicherti R."/>
            <person name="Tsui H.-C.T."/>
            <person name="Winkler M.E."/>
        </authorList>
    </citation>
    <scope>NUCLEOTIDE SEQUENCE</scope>
</reference>
<proteinExistence type="predicted"/>
<protein>
    <recommendedName>
        <fullName evidence="1">MobA-like NTP transferase domain-containing protein</fullName>
    </recommendedName>
</protein>
<dbReference type="AlphaFoldDB" id="A0A382ZG87"/>
<gene>
    <name evidence="2" type="ORF">METZ01_LOCUS447400</name>
</gene>
<dbReference type="Pfam" id="PF12804">
    <property type="entry name" value="NTP_transf_3"/>
    <property type="match status" value="1"/>
</dbReference>
<dbReference type="InterPro" id="IPR025877">
    <property type="entry name" value="MobA-like_NTP_Trfase"/>
</dbReference>
<sequence length="73" mass="7916">MLKISGSITNGEDFKLSLSIIILAAGQGKRMNSDKSKVLNLLAGKPLLTHVCETAIKIEHREIYIVYGCGGEQ</sequence>